<dbReference type="Proteomes" id="UP000002316">
    <property type="component" value="Chromosome 9"/>
</dbReference>
<evidence type="ECO:0000256" key="1">
    <source>
        <dbReference type="SAM" id="Phobius"/>
    </source>
</evidence>
<organism evidence="2 3">
    <name type="scientific">Trypanosoma brucei gambiense (strain MHOM/CI/86/DAL972)</name>
    <dbReference type="NCBI Taxonomy" id="679716"/>
    <lineage>
        <taxon>Eukaryota</taxon>
        <taxon>Discoba</taxon>
        <taxon>Euglenozoa</taxon>
        <taxon>Kinetoplastea</taxon>
        <taxon>Metakinetoplastina</taxon>
        <taxon>Trypanosomatida</taxon>
        <taxon>Trypanosomatidae</taxon>
        <taxon>Trypanosoma</taxon>
    </lineage>
</organism>
<evidence type="ECO:0000313" key="3">
    <source>
        <dbReference type="Proteomes" id="UP000002316"/>
    </source>
</evidence>
<dbReference type="GeneID" id="23860289"/>
<evidence type="ECO:0000313" key="2">
    <source>
        <dbReference type="EMBL" id="CBH14216.1"/>
    </source>
</evidence>
<sequence length="105" mass="12039">MACASPKETKRYVIITSDLLTPSPPPLPHSFFACVSSFIPYLQFFRPFISFSAAQPFLYLKKKKSKGKRREEKTKASPCGSFFFLSFYHLIPSQTNTNKSHKQCH</sequence>
<protein>
    <submittedName>
        <fullName evidence="2">Uncharacterized protein</fullName>
    </submittedName>
</protein>
<keyword evidence="1" id="KW-0472">Membrane</keyword>
<feature type="transmembrane region" description="Helical" evidence="1">
    <location>
        <begin position="38"/>
        <end position="60"/>
    </location>
</feature>
<gene>
    <name evidence="2" type="ORF">TbgDal_IX2910</name>
</gene>
<name>C9ZXS1_TRYB9</name>
<proteinExistence type="predicted"/>
<keyword evidence="1" id="KW-0812">Transmembrane</keyword>
<accession>C9ZXS1</accession>
<keyword evidence="1" id="KW-1133">Transmembrane helix</keyword>
<dbReference type="EMBL" id="FN554972">
    <property type="protein sequence ID" value="CBH14216.1"/>
    <property type="molecule type" value="Genomic_DNA"/>
</dbReference>
<dbReference type="PROSITE" id="PS51257">
    <property type="entry name" value="PROKAR_LIPOPROTEIN"/>
    <property type="match status" value="1"/>
</dbReference>
<dbReference type="AlphaFoldDB" id="C9ZXS1"/>
<dbReference type="RefSeq" id="XP_011776486.1">
    <property type="nucleotide sequence ID" value="XM_011778184.1"/>
</dbReference>
<dbReference type="KEGG" id="tbg:TbgDal_IX2910"/>
<reference evidence="3" key="1">
    <citation type="journal article" date="2010" name="PLoS Negl. Trop. Dis.">
        <title>The genome sequence of Trypanosoma brucei gambiense, causative agent of chronic human african trypanosomiasis.</title>
        <authorList>
            <person name="Jackson A.P."/>
            <person name="Sanders M."/>
            <person name="Berry A."/>
            <person name="McQuillan J."/>
            <person name="Aslett M.A."/>
            <person name="Quail M.A."/>
            <person name="Chukualim B."/>
            <person name="Capewell P."/>
            <person name="MacLeod A."/>
            <person name="Melville S.E."/>
            <person name="Gibson W."/>
            <person name="Barry J.D."/>
            <person name="Berriman M."/>
            <person name="Hertz-Fowler C."/>
        </authorList>
    </citation>
    <scope>NUCLEOTIDE SEQUENCE [LARGE SCALE GENOMIC DNA]</scope>
    <source>
        <strain evidence="3">MHOM/CI/86/DAL972</strain>
    </source>
</reference>